<dbReference type="Proteomes" id="UP000504635">
    <property type="component" value="Unplaced"/>
</dbReference>
<dbReference type="InParanoid" id="A0A6J2XSJ4"/>
<proteinExistence type="inferred from homology"/>
<name>A0A6J2XSJ4_SITOR</name>
<dbReference type="PANTHER" id="PTHR11857:SF43">
    <property type="entry name" value="GEO07291P1-RELATED"/>
    <property type="match status" value="1"/>
</dbReference>
<dbReference type="PANTHER" id="PTHR11857">
    <property type="entry name" value="ODORANT BINDING PROTEIN-RELATED"/>
    <property type="match status" value="1"/>
</dbReference>
<sequence length="147" mass="15693">MKQFALVVFLACVAATLAAPRLEADPAKAKASQEKLKEAHQKCQSNPATSVDQQALKALRDGGEKPANYGAHALCISQNLGWQNADGSVNKDVVQSRAEAIFGQSPKLSEIVNECTQPQANAEETAIYLTRCYAKYSPRPSGAPPGH</sequence>
<dbReference type="GeneID" id="115880508"/>
<evidence type="ECO:0000256" key="2">
    <source>
        <dbReference type="ARBA" id="ARBA00008098"/>
    </source>
</evidence>
<evidence type="ECO:0000256" key="5">
    <source>
        <dbReference type="SAM" id="SignalP"/>
    </source>
</evidence>
<dbReference type="RefSeq" id="XP_030753589.1">
    <property type="nucleotide sequence ID" value="XM_030897729.1"/>
</dbReference>
<dbReference type="OrthoDB" id="6783999at2759"/>
<feature type="signal peptide" evidence="5">
    <location>
        <begin position="1"/>
        <end position="18"/>
    </location>
</feature>
<dbReference type="InterPro" id="IPR006170">
    <property type="entry name" value="PBP/GOBP"/>
</dbReference>
<evidence type="ECO:0000256" key="1">
    <source>
        <dbReference type="ARBA" id="ARBA00004613"/>
    </source>
</evidence>
<evidence type="ECO:0000313" key="7">
    <source>
        <dbReference type="RefSeq" id="XP_030753589.1"/>
    </source>
</evidence>
<organism evidence="6 7">
    <name type="scientific">Sitophilus oryzae</name>
    <name type="common">Rice weevil</name>
    <name type="synonym">Curculio oryzae</name>
    <dbReference type="NCBI Taxonomy" id="7048"/>
    <lineage>
        <taxon>Eukaryota</taxon>
        <taxon>Metazoa</taxon>
        <taxon>Ecdysozoa</taxon>
        <taxon>Arthropoda</taxon>
        <taxon>Hexapoda</taxon>
        <taxon>Insecta</taxon>
        <taxon>Pterygota</taxon>
        <taxon>Neoptera</taxon>
        <taxon>Endopterygota</taxon>
        <taxon>Coleoptera</taxon>
        <taxon>Polyphaga</taxon>
        <taxon>Cucujiformia</taxon>
        <taxon>Curculionidae</taxon>
        <taxon>Dryophthorinae</taxon>
        <taxon>Sitophilus</taxon>
    </lineage>
</organism>
<dbReference type="CDD" id="cd23992">
    <property type="entry name" value="PBP_GOBP"/>
    <property type="match status" value="1"/>
</dbReference>
<feature type="chain" id="PRO_5026954467" evidence="5">
    <location>
        <begin position="19"/>
        <end position="147"/>
    </location>
</feature>
<dbReference type="InterPro" id="IPR036728">
    <property type="entry name" value="PBP_GOBP_sf"/>
</dbReference>
<keyword evidence="6" id="KW-1185">Reference proteome</keyword>
<dbReference type="GO" id="GO:0005615">
    <property type="term" value="C:extracellular space"/>
    <property type="evidence" value="ECO:0007669"/>
    <property type="project" value="TreeGrafter"/>
</dbReference>
<dbReference type="Gene3D" id="1.10.238.20">
    <property type="entry name" value="Pheromone/general odorant binding protein domain"/>
    <property type="match status" value="1"/>
</dbReference>
<accession>A0A6J2XSJ4</accession>
<dbReference type="AlphaFoldDB" id="A0A6J2XSJ4"/>
<dbReference type="GO" id="GO:0005549">
    <property type="term" value="F:odorant binding"/>
    <property type="evidence" value="ECO:0007669"/>
    <property type="project" value="InterPro"/>
</dbReference>
<comment type="subcellular location">
    <subcellularLocation>
        <location evidence="1">Secreted</location>
    </subcellularLocation>
</comment>
<keyword evidence="3" id="KW-0964">Secreted</keyword>
<keyword evidence="4 5" id="KW-0732">Signal</keyword>
<dbReference type="GO" id="GO:0007608">
    <property type="term" value="P:sensory perception of smell"/>
    <property type="evidence" value="ECO:0007669"/>
    <property type="project" value="TreeGrafter"/>
</dbReference>
<protein>
    <submittedName>
        <fullName evidence="7">Uncharacterized protein LOC115880508</fullName>
    </submittedName>
</protein>
<gene>
    <name evidence="7" type="primary">LOC115880508</name>
</gene>
<evidence type="ECO:0000256" key="3">
    <source>
        <dbReference type="ARBA" id="ARBA00022525"/>
    </source>
</evidence>
<evidence type="ECO:0000256" key="4">
    <source>
        <dbReference type="ARBA" id="ARBA00022729"/>
    </source>
</evidence>
<dbReference type="Pfam" id="PF01395">
    <property type="entry name" value="PBP_GOBP"/>
    <property type="match status" value="1"/>
</dbReference>
<comment type="similarity">
    <text evidence="2">Belongs to the PBP/GOBP family.</text>
</comment>
<dbReference type="KEGG" id="soy:115880508"/>
<reference evidence="7" key="1">
    <citation type="submission" date="2025-08" db="UniProtKB">
        <authorList>
            <consortium name="RefSeq"/>
        </authorList>
    </citation>
    <scope>IDENTIFICATION</scope>
    <source>
        <tissue evidence="7">Gonads</tissue>
    </source>
</reference>
<evidence type="ECO:0000313" key="6">
    <source>
        <dbReference type="Proteomes" id="UP000504635"/>
    </source>
</evidence>
<dbReference type="SUPFAM" id="SSF47565">
    <property type="entry name" value="Insect pheromone/odorant-binding proteins"/>
    <property type="match status" value="1"/>
</dbReference>